<dbReference type="EMBL" id="LT607413">
    <property type="protein sequence ID" value="SCF41842.1"/>
    <property type="molecule type" value="Genomic_DNA"/>
</dbReference>
<proteinExistence type="predicted"/>
<dbReference type="InParanoid" id="A0A1C5A9B1"/>
<name>A0A1C5A9B1_MICEC</name>
<evidence type="ECO:0000313" key="1">
    <source>
        <dbReference type="EMBL" id="SCF41842.1"/>
    </source>
</evidence>
<evidence type="ECO:0000313" key="2">
    <source>
        <dbReference type="Proteomes" id="UP000198253"/>
    </source>
</evidence>
<accession>A0A1C5A9B1</accession>
<sequence>MLGMRNENLVGRWDTGPYDFGAMESSWLCLRPDGTGWSACANVGGGSVGQLTWSCPTDDEVEIRYFWSASGHWAPGEPPALVEVEDEGPDDTAVRTRYTVTLDTPPLAEVPMTTLHLADAVEFAHDFALATRDVDDADPAAGDHG</sequence>
<gene>
    <name evidence="1" type="ORF">GA0070618_6579</name>
</gene>
<keyword evidence="2" id="KW-1185">Reference proteome</keyword>
<protein>
    <submittedName>
        <fullName evidence="1">Uncharacterized protein</fullName>
    </submittedName>
</protein>
<reference evidence="2" key="1">
    <citation type="submission" date="2016-06" db="EMBL/GenBank/DDBJ databases">
        <authorList>
            <person name="Varghese N."/>
            <person name="Submissions Spin"/>
        </authorList>
    </citation>
    <scope>NUCLEOTIDE SEQUENCE [LARGE SCALE GENOMIC DNA]</scope>
    <source>
        <strain evidence="2">DSM 43816</strain>
    </source>
</reference>
<organism evidence="1 2">
    <name type="scientific">Micromonospora echinospora</name>
    <name type="common">Micromonospora purpurea</name>
    <dbReference type="NCBI Taxonomy" id="1877"/>
    <lineage>
        <taxon>Bacteria</taxon>
        <taxon>Bacillati</taxon>
        <taxon>Actinomycetota</taxon>
        <taxon>Actinomycetes</taxon>
        <taxon>Micromonosporales</taxon>
        <taxon>Micromonosporaceae</taxon>
        <taxon>Micromonospora</taxon>
    </lineage>
</organism>
<dbReference type="Proteomes" id="UP000198253">
    <property type="component" value="Chromosome I"/>
</dbReference>
<dbReference type="AlphaFoldDB" id="A0A1C5A9B1"/>